<organism evidence="2 3">
    <name type="scientific">Elysia crispata</name>
    <name type="common">lettuce slug</name>
    <dbReference type="NCBI Taxonomy" id="231223"/>
    <lineage>
        <taxon>Eukaryota</taxon>
        <taxon>Metazoa</taxon>
        <taxon>Spiralia</taxon>
        <taxon>Lophotrochozoa</taxon>
        <taxon>Mollusca</taxon>
        <taxon>Gastropoda</taxon>
        <taxon>Heterobranchia</taxon>
        <taxon>Euthyneura</taxon>
        <taxon>Panpulmonata</taxon>
        <taxon>Sacoglossa</taxon>
        <taxon>Placobranchoidea</taxon>
        <taxon>Plakobranchidae</taxon>
        <taxon>Elysia</taxon>
    </lineage>
</organism>
<feature type="region of interest" description="Disordered" evidence="1">
    <location>
        <begin position="129"/>
        <end position="219"/>
    </location>
</feature>
<name>A0AAE1AG21_9GAST</name>
<evidence type="ECO:0000256" key="1">
    <source>
        <dbReference type="SAM" id="MobiDB-lite"/>
    </source>
</evidence>
<accession>A0AAE1AG21</accession>
<feature type="compositionally biased region" description="Basic and acidic residues" evidence="1">
    <location>
        <begin position="101"/>
        <end position="115"/>
    </location>
</feature>
<sequence>MSYFGMFGNVRSFGKGGSRDKNSQTDFDFDDAVTDGSNIGIRVDPRPSNKRQFKSDKTRSLTPDIDNPEKMMMAERVFYGQADADEQWNVQTVNSAGNEDVETKVGGKEPQRTDPCDPCAKYKKCMQKCMSQDDREIKAEPIEEDKREGKEERAGRKQCNDPCRSSSRGREEKKQTVKTEKPRRQCSDLCRVTKKREEQPEQADDTFKDPCADPCQKKDPCADACRDPCFDQDQHELCDDPCVQKDPCNDPCRKRRKRADRCPDPCYDPCRDPCRNPCMDPCREQCPTEDSCEEPSDLPEDPKSEESPGASAAETQDAPAPDDEAEKETKAETHNKEVCVTCPPCPPCPPCPQCPECPQCPQCPPCPTSPSTPSNKSASQMKSPANLSSAPRKISNILSLKFEAMTLMKINSCGRVAPVPKPDKRIFQGVLLTLSVLDKI</sequence>
<feature type="compositionally biased region" description="Basic and acidic residues" evidence="1">
    <location>
        <begin position="43"/>
        <end position="59"/>
    </location>
</feature>
<gene>
    <name evidence="2" type="ORF">RRG08_037413</name>
</gene>
<feature type="region of interest" description="Disordered" evidence="1">
    <location>
        <begin position="95"/>
        <end position="115"/>
    </location>
</feature>
<dbReference type="EMBL" id="JAWDGP010001927">
    <property type="protein sequence ID" value="KAK3786948.1"/>
    <property type="molecule type" value="Genomic_DNA"/>
</dbReference>
<dbReference type="Proteomes" id="UP001283361">
    <property type="component" value="Unassembled WGS sequence"/>
</dbReference>
<feature type="compositionally biased region" description="Basic and acidic residues" evidence="1">
    <location>
        <begin position="195"/>
        <end position="219"/>
    </location>
</feature>
<proteinExistence type="predicted"/>
<keyword evidence="3" id="KW-1185">Reference proteome</keyword>
<comment type="caution">
    <text evidence="2">The sequence shown here is derived from an EMBL/GenBank/DDBJ whole genome shotgun (WGS) entry which is preliminary data.</text>
</comment>
<feature type="region of interest" description="Disordered" evidence="1">
    <location>
        <begin position="365"/>
        <end position="390"/>
    </location>
</feature>
<feature type="region of interest" description="Disordered" evidence="1">
    <location>
        <begin position="244"/>
        <end position="329"/>
    </location>
</feature>
<feature type="compositionally biased region" description="Basic and acidic residues" evidence="1">
    <location>
        <begin position="131"/>
        <end position="159"/>
    </location>
</feature>
<feature type="compositionally biased region" description="Acidic residues" evidence="1">
    <location>
        <begin position="290"/>
        <end position="299"/>
    </location>
</feature>
<evidence type="ECO:0000313" key="2">
    <source>
        <dbReference type="EMBL" id="KAK3786948.1"/>
    </source>
</evidence>
<feature type="compositionally biased region" description="Basic and acidic residues" evidence="1">
    <location>
        <begin position="168"/>
        <end position="186"/>
    </location>
</feature>
<protein>
    <submittedName>
        <fullName evidence="2">Uncharacterized protein</fullName>
    </submittedName>
</protein>
<feature type="region of interest" description="Disordered" evidence="1">
    <location>
        <begin position="14"/>
        <end position="69"/>
    </location>
</feature>
<feature type="compositionally biased region" description="Polar residues" evidence="1">
    <location>
        <begin position="375"/>
        <end position="389"/>
    </location>
</feature>
<evidence type="ECO:0000313" key="3">
    <source>
        <dbReference type="Proteomes" id="UP001283361"/>
    </source>
</evidence>
<reference evidence="2" key="1">
    <citation type="journal article" date="2023" name="G3 (Bethesda)">
        <title>A reference genome for the long-term kleptoplast-retaining sea slug Elysia crispata morphotype clarki.</title>
        <authorList>
            <person name="Eastman K.E."/>
            <person name="Pendleton A.L."/>
            <person name="Shaikh M.A."/>
            <person name="Suttiyut T."/>
            <person name="Ogas R."/>
            <person name="Tomko P."/>
            <person name="Gavelis G."/>
            <person name="Widhalm J.R."/>
            <person name="Wisecaver J.H."/>
        </authorList>
    </citation>
    <scope>NUCLEOTIDE SEQUENCE</scope>
    <source>
        <strain evidence="2">ECLA1</strain>
    </source>
</reference>
<dbReference type="AlphaFoldDB" id="A0AAE1AG21"/>